<keyword evidence="2" id="KW-1185">Reference proteome</keyword>
<proteinExistence type="predicted"/>
<dbReference type="STRING" id="521045.Kole_0289"/>
<dbReference type="RefSeq" id="WP_012744801.1">
    <property type="nucleotide sequence ID" value="NC_012785.1"/>
</dbReference>
<organism evidence="1 2">
    <name type="scientific">Kosmotoga olearia (strain ATCC BAA-1733 / DSM 21960 / TBF 19.5.1)</name>
    <dbReference type="NCBI Taxonomy" id="521045"/>
    <lineage>
        <taxon>Bacteria</taxon>
        <taxon>Thermotogati</taxon>
        <taxon>Thermotogota</taxon>
        <taxon>Thermotogae</taxon>
        <taxon>Kosmotogales</taxon>
        <taxon>Kosmotogaceae</taxon>
        <taxon>Kosmotoga</taxon>
    </lineage>
</organism>
<reference evidence="1 2" key="1">
    <citation type="submission" date="2009-06" db="EMBL/GenBank/DDBJ databases">
        <title>Complete sequence of Thermotogales bacterium TBF 19.5.1.</title>
        <authorList>
            <consortium name="US DOE Joint Genome Institute"/>
            <person name="Lucas S."/>
            <person name="Copeland A."/>
            <person name="Lapidus A."/>
            <person name="Glavina del Rio T."/>
            <person name="Tice H."/>
            <person name="Bruce D."/>
            <person name="Goodwin L."/>
            <person name="Pitluck S."/>
            <person name="Chertkov O."/>
            <person name="Brettin T."/>
            <person name="Detter J.C."/>
            <person name="Han C."/>
            <person name="Schmutz J."/>
            <person name="Larimer F."/>
            <person name="Land M."/>
            <person name="Hauser L."/>
            <person name="Kyrpides N."/>
            <person name="Ovchinnikova G."/>
            <person name="Noll K."/>
        </authorList>
    </citation>
    <scope>NUCLEOTIDE SEQUENCE [LARGE SCALE GENOMIC DNA]</scope>
    <source>
        <strain evidence="2">ATCC BAA-1733 / DSM 21960 / TBF 19.5.1</strain>
    </source>
</reference>
<reference evidence="1 2" key="2">
    <citation type="journal article" date="2011" name="J. Bacteriol.">
        <title>Genome Sequence of Kosmotoga olearia Strain TBF 19.5.1, a Thermophilic Bacterium with a Wide Growth Temperature Range, Isolated from the Troll B Oil Platform in the North Sea.</title>
        <authorList>
            <person name="Swithers K.S."/>
            <person name="Dipippo J.L."/>
            <person name="Bruce D.C."/>
            <person name="Detter C."/>
            <person name="Tapia R."/>
            <person name="Han S."/>
            <person name="Goodwin L.A."/>
            <person name="Han J."/>
            <person name="Woyke T."/>
            <person name="Pitluck S."/>
            <person name="Pennacchio L."/>
            <person name="Nolan M."/>
            <person name="Mikhailova N."/>
            <person name="Land M.L."/>
            <person name="Nesbo C.L."/>
            <person name="Gogarten J.P."/>
            <person name="Noll K.M."/>
        </authorList>
    </citation>
    <scope>NUCLEOTIDE SEQUENCE [LARGE SCALE GENOMIC DNA]</scope>
    <source>
        <strain evidence="2">ATCC BAA-1733 / DSM 21960 / TBF 19.5.1</strain>
    </source>
</reference>
<dbReference type="EMBL" id="CP001634">
    <property type="protein sequence ID" value="ACR79014.1"/>
    <property type="molecule type" value="Genomic_DNA"/>
</dbReference>
<accession>C5CD70</accession>
<dbReference type="HOGENOM" id="CLU_1523228_0_0_0"/>
<dbReference type="OrthoDB" id="44592at2"/>
<name>C5CD70_KOSOT</name>
<dbReference type="AlphaFoldDB" id="C5CD70"/>
<dbReference type="Proteomes" id="UP000002382">
    <property type="component" value="Chromosome"/>
</dbReference>
<evidence type="ECO:0000313" key="1">
    <source>
        <dbReference type="EMBL" id="ACR79014.1"/>
    </source>
</evidence>
<sequence>MKKRTKTELFTLVFVIIALLFMMVYSSKYRIAVYVPNDSVELDEFYPGEGFEIVDTSELCPISGWDYSGFVVTDASHHRYLVFFWKLDNKEKARELWEELWKKRFEVLAKNRGRIVKPSYAFGKVVRFGIKDMAWQKGCWVFFVETDEGVIPEGKESDFMKKFIPEQFLNEQAAPR</sequence>
<dbReference type="KEGG" id="kol:Kole_0289"/>
<protein>
    <submittedName>
        <fullName evidence="1">Uncharacterized protein</fullName>
    </submittedName>
</protein>
<gene>
    <name evidence="1" type="ordered locus">Kole_0289</name>
</gene>
<dbReference type="eggNOG" id="ENOG502ZM3Q">
    <property type="taxonomic scope" value="Bacteria"/>
</dbReference>
<evidence type="ECO:0000313" key="2">
    <source>
        <dbReference type="Proteomes" id="UP000002382"/>
    </source>
</evidence>